<organism evidence="1 2">
    <name type="scientific">Fistulina hepatica ATCC 64428</name>
    <dbReference type="NCBI Taxonomy" id="1128425"/>
    <lineage>
        <taxon>Eukaryota</taxon>
        <taxon>Fungi</taxon>
        <taxon>Dikarya</taxon>
        <taxon>Basidiomycota</taxon>
        <taxon>Agaricomycotina</taxon>
        <taxon>Agaricomycetes</taxon>
        <taxon>Agaricomycetidae</taxon>
        <taxon>Agaricales</taxon>
        <taxon>Fistulinaceae</taxon>
        <taxon>Fistulina</taxon>
    </lineage>
</organism>
<reference evidence="1 2" key="1">
    <citation type="journal article" date="2015" name="Fungal Genet. Biol.">
        <title>Evolution of novel wood decay mechanisms in Agaricales revealed by the genome sequences of Fistulina hepatica and Cylindrobasidium torrendii.</title>
        <authorList>
            <person name="Floudas D."/>
            <person name="Held B.W."/>
            <person name="Riley R."/>
            <person name="Nagy L.G."/>
            <person name="Koehler G."/>
            <person name="Ransdell A.S."/>
            <person name="Younus H."/>
            <person name="Chow J."/>
            <person name="Chiniquy J."/>
            <person name="Lipzen A."/>
            <person name="Tritt A."/>
            <person name="Sun H."/>
            <person name="Haridas S."/>
            <person name="LaButti K."/>
            <person name="Ohm R.A."/>
            <person name="Kues U."/>
            <person name="Blanchette R.A."/>
            <person name="Grigoriev I.V."/>
            <person name="Minto R.E."/>
            <person name="Hibbett D.S."/>
        </authorList>
    </citation>
    <scope>NUCLEOTIDE SEQUENCE [LARGE SCALE GENOMIC DNA]</scope>
    <source>
        <strain evidence="1 2">ATCC 64428</strain>
    </source>
</reference>
<dbReference type="EMBL" id="KN882025">
    <property type="protein sequence ID" value="KIY46677.1"/>
    <property type="molecule type" value="Genomic_DNA"/>
</dbReference>
<evidence type="ECO:0000313" key="1">
    <source>
        <dbReference type="EMBL" id="KIY46677.1"/>
    </source>
</evidence>
<sequence>MAPSIEELPELFNELEMLRGLVAPIRRLPNELLIEIFLLWNTLDSEVSSSPEMTACYTQLSKPLDLTVELYGGLLDVEDDNVLSLQTLVQCESRIKRLTVINEWVDPLVHDLLERNSFTFPMLESLYFNVVEARTYTTTLFSNSSHLKWVYLDEVPRGGVDVDVTFSCQWERVETLYHEAQDVAHAWRILSQSASLRLYQLSLTRDKSVFTPASLDLPCLEVLRLRYRDEADNEAPNNLLSQLSCPRLHELCIDFEGPAFFTPHLFMDFVARSPAIKILDIQVVNQASEDDSEDVEDNLEISDYFAQPRLFDNVMDLTLRSMLVFSGREGSKLWHNMISCAISAVSSIPLFPALRKLSIDEDILRDLDGAHVDGQICDLRNDFVQLVELRCESFIPAGNVVRLEELNMPDGWQGYFNREHVERLERHSIFSESSLPANENSI</sequence>
<protein>
    <submittedName>
        <fullName evidence="1">Uncharacterized protein</fullName>
    </submittedName>
</protein>
<dbReference type="OrthoDB" id="3221235at2759"/>
<proteinExistence type="predicted"/>
<name>A0A0D7A6M3_9AGAR</name>
<gene>
    <name evidence="1" type="ORF">FISHEDRAFT_60166</name>
</gene>
<dbReference type="Proteomes" id="UP000054144">
    <property type="component" value="Unassembled WGS sequence"/>
</dbReference>
<dbReference type="SUPFAM" id="SSF52047">
    <property type="entry name" value="RNI-like"/>
    <property type="match status" value="1"/>
</dbReference>
<keyword evidence="2" id="KW-1185">Reference proteome</keyword>
<accession>A0A0D7A6M3</accession>
<dbReference type="AlphaFoldDB" id="A0A0D7A6M3"/>
<evidence type="ECO:0000313" key="2">
    <source>
        <dbReference type="Proteomes" id="UP000054144"/>
    </source>
</evidence>